<dbReference type="PROSITE" id="PS51671">
    <property type="entry name" value="ACT"/>
    <property type="match status" value="1"/>
</dbReference>
<reference evidence="4" key="1">
    <citation type="journal article" date="2020" name="bioRxiv">
        <title>Comparative genomics of Chlamydomonas.</title>
        <authorList>
            <person name="Craig R.J."/>
            <person name="Hasan A.R."/>
            <person name="Ness R.W."/>
            <person name="Keightley P.D."/>
        </authorList>
    </citation>
    <scope>NUCLEOTIDE SEQUENCE</scope>
    <source>
        <strain evidence="4">CCAP 11/173</strain>
    </source>
</reference>
<proteinExistence type="predicted"/>
<dbReference type="Proteomes" id="UP000613740">
    <property type="component" value="Unassembled WGS sequence"/>
</dbReference>
<name>A0A836BAR0_9CHLO</name>
<feature type="compositionally biased region" description="Low complexity" evidence="2">
    <location>
        <begin position="428"/>
        <end position="443"/>
    </location>
</feature>
<dbReference type="PANTHER" id="PTHR31096">
    <property type="entry name" value="ACT DOMAIN-CONTAINING PROTEIN ACR4-RELATED"/>
    <property type="match status" value="1"/>
</dbReference>
<dbReference type="AlphaFoldDB" id="A0A836BAR0"/>
<protein>
    <recommendedName>
        <fullName evidence="3">ACT domain-containing protein</fullName>
    </recommendedName>
</protein>
<feature type="compositionally biased region" description="Polar residues" evidence="2">
    <location>
        <begin position="875"/>
        <end position="885"/>
    </location>
</feature>
<feature type="compositionally biased region" description="Low complexity" evidence="2">
    <location>
        <begin position="589"/>
        <end position="600"/>
    </location>
</feature>
<evidence type="ECO:0000313" key="4">
    <source>
        <dbReference type="EMBL" id="KAG2452901.1"/>
    </source>
</evidence>
<feature type="domain" description="ACT" evidence="3">
    <location>
        <begin position="70"/>
        <end position="146"/>
    </location>
</feature>
<dbReference type="InterPro" id="IPR045865">
    <property type="entry name" value="ACT-like_dom_sf"/>
</dbReference>
<sequence>MNALLLRNLGGLRRSSSLVSFAEYKQSEASNPQMSSVTSEGTLLEYETLELRIHPPNVVIDNETYDDVTVITIDSANRPGTLIEVVQCLTELGLSIRCARISSDGGWFVDEFFVTETPKGKIVDQRKINIIRKVLSIETDAERTARDKELCTVFELAGRDRHGLLAAVLQLLVVNGCEVLSAAVWTFHDRVALVISATERGAPVVDPPKLDRLEQILYDMLGGGDAVVNSEMVRGDVHHERRLHHLLLLEELKAWEQQYVAQAVTPTHGTSTHGSTAPTSNGHSALPPASTASTGSAATDAYAAQAAAVAAAAAAVAADSSASAPAFSRTSLNAGMPGAAAAGPVGLPPRAPSPAPATVFAGSGGATAAAGASMLQAEGSGNLANSGISTHGYTSAGFPQADEGGAACPQAAAGPGTGSGGAGGGLGPEASGGFAAAPAGPFDEGPHLGRCGSSEGPLGALGGHHGLGVSEPLIDVGLDLPAAVQLQEQGALCMDRRRSTAGPGGLPVVVGPDGIPVSPQATADSTVFGRAPVGGAGASGEIPRATSTNALTGMGSGGGGAVQGSAVVGVPPGLPPLVPARQTSTRTMTVTGEEGETGQAAPPPAPTAVPPSLGGAAVAAADGGPAAALTGSAGGAAQDQLAPLRRSEVRIQHSTLLNYWLVTIRCRDRNKLFFDTVCTLADMNYDIYHATIDSEGDAASQLFYVRPRYGECVWDERRAAKLRYMLESAVQRRFPRGTKVCVQSGDRSSLVALFSALSSGGFWITRADVRAHGHDNAVFEFTITDTRGQLPEQTHVQRICEAVGGVLTPDVYAPVGGMQNGNSSSRMAAAGRASGAPGAGGVLQGTFRFSILERRWKQGWNGAQGGAGGGAGGNSYESAVSSGSM</sequence>
<dbReference type="EMBL" id="JAEHOD010000004">
    <property type="protein sequence ID" value="KAG2452901.1"/>
    <property type="molecule type" value="Genomic_DNA"/>
</dbReference>
<feature type="region of interest" description="Disordered" evidence="2">
    <location>
        <begin position="406"/>
        <end position="456"/>
    </location>
</feature>
<evidence type="ECO:0000313" key="5">
    <source>
        <dbReference type="Proteomes" id="UP000613740"/>
    </source>
</evidence>
<keyword evidence="5" id="KW-1185">Reference proteome</keyword>
<dbReference type="OrthoDB" id="2019938at2759"/>
<feature type="region of interest" description="Disordered" evidence="2">
    <location>
        <begin position="862"/>
        <end position="885"/>
    </location>
</feature>
<evidence type="ECO:0000256" key="2">
    <source>
        <dbReference type="SAM" id="MobiDB-lite"/>
    </source>
</evidence>
<organism evidence="4 5">
    <name type="scientific">Chlamydomonas schloesseri</name>
    <dbReference type="NCBI Taxonomy" id="2026947"/>
    <lineage>
        <taxon>Eukaryota</taxon>
        <taxon>Viridiplantae</taxon>
        <taxon>Chlorophyta</taxon>
        <taxon>core chlorophytes</taxon>
        <taxon>Chlorophyceae</taxon>
        <taxon>CS clade</taxon>
        <taxon>Chlamydomonadales</taxon>
        <taxon>Chlamydomonadaceae</taxon>
        <taxon>Chlamydomonas</taxon>
    </lineage>
</organism>
<keyword evidence="1" id="KW-0677">Repeat</keyword>
<dbReference type="PANTHER" id="PTHR31096:SF22">
    <property type="entry name" value="ACT DOMAIN-CONTAINING PROTEIN ACR4"/>
    <property type="match status" value="1"/>
</dbReference>
<dbReference type="InterPro" id="IPR002912">
    <property type="entry name" value="ACT_dom"/>
</dbReference>
<feature type="compositionally biased region" description="Gly residues" evidence="2">
    <location>
        <begin position="415"/>
        <end position="427"/>
    </location>
</feature>
<dbReference type="SUPFAM" id="SSF55021">
    <property type="entry name" value="ACT-like"/>
    <property type="match status" value="2"/>
</dbReference>
<feature type="region of interest" description="Disordered" evidence="2">
    <location>
        <begin position="589"/>
        <end position="616"/>
    </location>
</feature>
<evidence type="ECO:0000256" key="1">
    <source>
        <dbReference type="ARBA" id="ARBA00022737"/>
    </source>
</evidence>
<feature type="region of interest" description="Disordered" evidence="2">
    <location>
        <begin position="265"/>
        <end position="294"/>
    </location>
</feature>
<accession>A0A836BAR0</accession>
<gene>
    <name evidence="4" type="ORF">HYH02_002244</name>
</gene>
<dbReference type="InterPro" id="IPR040217">
    <property type="entry name" value="ACR1-12"/>
</dbReference>
<comment type="caution">
    <text evidence="4">The sequence shown here is derived from an EMBL/GenBank/DDBJ whole genome shotgun (WGS) entry which is preliminary data.</text>
</comment>
<evidence type="ECO:0000259" key="3">
    <source>
        <dbReference type="PROSITE" id="PS51671"/>
    </source>
</evidence>
<feature type="compositionally biased region" description="Gly residues" evidence="2">
    <location>
        <begin position="862"/>
        <end position="873"/>
    </location>
</feature>